<evidence type="ECO:0000256" key="1">
    <source>
        <dbReference type="ARBA" id="ARBA00022714"/>
    </source>
</evidence>
<evidence type="ECO:0000256" key="6">
    <source>
        <dbReference type="ARBA" id="ARBA00023063"/>
    </source>
</evidence>
<dbReference type="GO" id="GO:0008942">
    <property type="term" value="F:nitrite reductase [NAD(P)H] activity"/>
    <property type="evidence" value="ECO:0007669"/>
    <property type="project" value="UniProtKB-EC"/>
</dbReference>
<dbReference type="PANTHER" id="PTHR21496:SF23">
    <property type="entry name" value="3-PHENYLPROPIONATE_CINNAMIC ACID DIOXYGENASE FERREDOXIN SUBUNIT"/>
    <property type="match status" value="1"/>
</dbReference>
<proteinExistence type="predicted"/>
<name>A0A1J5QPE7_9ZZZZ</name>
<dbReference type="InterPro" id="IPR017941">
    <property type="entry name" value="Rieske_2Fe-2S"/>
</dbReference>
<evidence type="ECO:0000256" key="2">
    <source>
        <dbReference type="ARBA" id="ARBA00022723"/>
    </source>
</evidence>
<evidence type="ECO:0000313" key="8">
    <source>
        <dbReference type="EMBL" id="OIQ85446.1"/>
    </source>
</evidence>
<dbReference type="Pfam" id="PF00355">
    <property type="entry name" value="Rieske"/>
    <property type="match status" value="1"/>
</dbReference>
<evidence type="ECO:0000256" key="5">
    <source>
        <dbReference type="ARBA" id="ARBA00023014"/>
    </source>
</evidence>
<keyword evidence="2" id="KW-0479">Metal-binding</keyword>
<sequence>MSAADSAAGLVTPAHAEAAWILVCTLADIPALGARRVRRPDGVDIALFRTAGDRVYALLDCCPHRGGPLSQGIVFGEAVACPLHNWTIRLSDGRAQAPDDGCTPAFAVKVDGERVYLRDDQLHAPIATLTAASCDGAARGSAA</sequence>
<evidence type="ECO:0000256" key="3">
    <source>
        <dbReference type="ARBA" id="ARBA00023002"/>
    </source>
</evidence>
<dbReference type="CDD" id="cd03530">
    <property type="entry name" value="Rieske_NirD_small_Bacillus"/>
    <property type="match status" value="1"/>
</dbReference>
<accession>A0A1J5QPE7</accession>
<dbReference type="PROSITE" id="PS51296">
    <property type="entry name" value="RIESKE"/>
    <property type="match status" value="1"/>
</dbReference>
<evidence type="ECO:0000259" key="7">
    <source>
        <dbReference type="PROSITE" id="PS51296"/>
    </source>
</evidence>
<organism evidence="8">
    <name type="scientific">mine drainage metagenome</name>
    <dbReference type="NCBI Taxonomy" id="410659"/>
    <lineage>
        <taxon>unclassified sequences</taxon>
        <taxon>metagenomes</taxon>
        <taxon>ecological metagenomes</taxon>
    </lineage>
</organism>
<evidence type="ECO:0000256" key="4">
    <source>
        <dbReference type="ARBA" id="ARBA00023004"/>
    </source>
</evidence>
<gene>
    <name evidence="8" type="primary">nasE_6</name>
    <name evidence="8" type="ORF">GALL_327030</name>
</gene>
<feature type="domain" description="Rieske" evidence="7">
    <location>
        <begin position="21"/>
        <end position="117"/>
    </location>
</feature>
<keyword evidence="1" id="KW-0001">2Fe-2S</keyword>
<protein>
    <submittedName>
        <fullName evidence="8">Assimilatory nitrite reductase small subunit</fullName>
        <ecNumber evidence="8">1.7.1.4</ecNumber>
    </submittedName>
</protein>
<reference evidence="8" key="1">
    <citation type="submission" date="2016-10" db="EMBL/GenBank/DDBJ databases">
        <title>Sequence of Gallionella enrichment culture.</title>
        <authorList>
            <person name="Poehlein A."/>
            <person name="Muehling M."/>
            <person name="Daniel R."/>
        </authorList>
    </citation>
    <scope>NUCLEOTIDE SEQUENCE</scope>
</reference>
<dbReference type="NCBIfam" id="TIGR02378">
    <property type="entry name" value="nirD_assim_sml"/>
    <property type="match status" value="1"/>
</dbReference>
<dbReference type="GO" id="GO:0042128">
    <property type="term" value="P:nitrate assimilation"/>
    <property type="evidence" value="ECO:0007669"/>
    <property type="project" value="UniProtKB-KW"/>
</dbReference>
<keyword evidence="6" id="KW-0534">Nitrate assimilation</keyword>
<keyword evidence="3 8" id="KW-0560">Oxidoreductase</keyword>
<keyword evidence="4" id="KW-0408">Iron</keyword>
<dbReference type="GO" id="GO:0046872">
    <property type="term" value="F:metal ion binding"/>
    <property type="evidence" value="ECO:0007669"/>
    <property type="project" value="UniProtKB-KW"/>
</dbReference>
<dbReference type="AlphaFoldDB" id="A0A1J5QPE7"/>
<dbReference type="PANTHER" id="PTHR21496">
    <property type="entry name" value="FERREDOXIN-RELATED"/>
    <property type="match status" value="1"/>
</dbReference>
<keyword evidence="5" id="KW-0411">Iron-sulfur</keyword>
<dbReference type="Gene3D" id="2.102.10.10">
    <property type="entry name" value="Rieske [2Fe-2S] iron-sulphur domain"/>
    <property type="match status" value="1"/>
</dbReference>
<dbReference type="InterPro" id="IPR012748">
    <property type="entry name" value="Rieske-like_NirD"/>
</dbReference>
<dbReference type="InterPro" id="IPR036922">
    <property type="entry name" value="Rieske_2Fe-2S_sf"/>
</dbReference>
<dbReference type="EMBL" id="MLJW01000543">
    <property type="protein sequence ID" value="OIQ85446.1"/>
    <property type="molecule type" value="Genomic_DNA"/>
</dbReference>
<dbReference type="GO" id="GO:0051537">
    <property type="term" value="F:2 iron, 2 sulfur cluster binding"/>
    <property type="evidence" value="ECO:0007669"/>
    <property type="project" value="UniProtKB-KW"/>
</dbReference>
<dbReference type="SUPFAM" id="SSF50022">
    <property type="entry name" value="ISP domain"/>
    <property type="match status" value="1"/>
</dbReference>
<dbReference type="EC" id="1.7.1.4" evidence="8"/>
<comment type="caution">
    <text evidence="8">The sequence shown here is derived from an EMBL/GenBank/DDBJ whole genome shotgun (WGS) entry which is preliminary data.</text>
</comment>